<sequence length="59" mass="6659">MLLFRWAIMLLLLGAAVNFAFYAGTGNPRYKRFGLVILKWTLIAALVFFGVLVLERLAV</sequence>
<protein>
    <submittedName>
        <fullName evidence="2">Uncharacterized protein</fullName>
    </submittedName>
</protein>
<comment type="caution">
    <text evidence="2">The sequence shown here is derived from an EMBL/GenBank/DDBJ whole genome shotgun (WGS) entry which is preliminary data.</text>
</comment>
<evidence type="ECO:0000256" key="1">
    <source>
        <dbReference type="SAM" id="Phobius"/>
    </source>
</evidence>
<evidence type="ECO:0000313" key="2">
    <source>
        <dbReference type="EMBL" id="MBC5786033.1"/>
    </source>
</evidence>
<dbReference type="RefSeq" id="WP_187078779.1">
    <property type="nucleotide sequence ID" value="NZ_JACORT010000014.1"/>
</dbReference>
<dbReference type="Proteomes" id="UP000608513">
    <property type="component" value="Unassembled WGS sequence"/>
</dbReference>
<dbReference type="AlphaFoldDB" id="A0A923MWK8"/>
<feature type="transmembrane region" description="Helical" evidence="1">
    <location>
        <begin position="6"/>
        <end position="24"/>
    </location>
</feature>
<gene>
    <name evidence="2" type="ORF">H8N03_24050</name>
</gene>
<feature type="transmembrane region" description="Helical" evidence="1">
    <location>
        <begin position="36"/>
        <end position="54"/>
    </location>
</feature>
<keyword evidence="1" id="KW-0812">Transmembrane</keyword>
<dbReference type="EMBL" id="JACORT010000014">
    <property type="protein sequence ID" value="MBC5786033.1"/>
    <property type="molecule type" value="Genomic_DNA"/>
</dbReference>
<keyword evidence="1" id="KW-0472">Membrane</keyword>
<evidence type="ECO:0000313" key="3">
    <source>
        <dbReference type="Proteomes" id="UP000608513"/>
    </source>
</evidence>
<organism evidence="2 3">
    <name type="scientific">Ramlibacter cellulosilyticus</name>
    <dbReference type="NCBI Taxonomy" id="2764187"/>
    <lineage>
        <taxon>Bacteria</taxon>
        <taxon>Pseudomonadati</taxon>
        <taxon>Pseudomonadota</taxon>
        <taxon>Betaproteobacteria</taxon>
        <taxon>Burkholderiales</taxon>
        <taxon>Comamonadaceae</taxon>
        <taxon>Ramlibacter</taxon>
    </lineage>
</organism>
<keyword evidence="1" id="KW-1133">Transmembrane helix</keyword>
<name>A0A923MWK8_9BURK</name>
<reference evidence="2" key="1">
    <citation type="submission" date="2020-08" db="EMBL/GenBank/DDBJ databases">
        <title>Ramlibacter sp. USB13 16S ribosomal RNA gene genome sequencing and assembly.</title>
        <authorList>
            <person name="Kang M."/>
        </authorList>
    </citation>
    <scope>NUCLEOTIDE SEQUENCE</scope>
    <source>
        <strain evidence="2">USB13</strain>
    </source>
</reference>
<proteinExistence type="predicted"/>
<keyword evidence="3" id="KW-1185">Reference proteome</keyword>
<accession>A0A923MWK8</accession>